<proteinExistence type="predicted"/>
<feature type="transmembrane region" description="Helical" evidence="1">
    <location>
        <begin position="266"/>
        <end position="284"/>
    </location>
</feature>
<keyword evidence="1" id="KW-0472">Membrane</keyword>
<evidence type="ECO:0000313" key="4">
    <source>
        <dbReference type="EMBL" id="PSG87766.1"/>
    </source>
</evidence>
<dbReference type="InterPro" id="IPR052173">
    <property type="entry name" value="Beta-lactam_resp_regulator"/>
</dbReference>
<evidence type="ECO:0000259" key="3">
    <source>
        <dbReference type="Pfam" id="PF05569"/>
    </source>
</evidence>
<dbReference type="AlphaFoldDB" id="A0A2T1N7C8"/>
<gene>
    <name evidence="4" type="ORF">C7H61_11170</name>
</gene>
<dbReference type="InterPro" id="IPR008756">
    <property type="entry name" value="Peptidase_M56"/>
</dbReference>
<evidence type="ECO:0000313" key="5">
    <source>
        <dbReference type="Proteomes" id="UP000238430"/>
    </source>
</evidence>
<evidence type="ECO:0000256" key="1">
    <source>
        <dbReference type="SAM" id="Phobius"/>
    </source>
</evidence>
<dbReference type="Pfam" id="PF03544">
    <property type="entry name" value="TonB_C"/>
    <property type="match status" value="1"/>
</dbReference>
<keyword evidence="5" id="KW-1185">Reference proteome</keyword>
<comment type="caution">
    <text evidence="4">The sequence shown here is derived from an EMBL/GenBank/DDBJ whole genome shotgun (WGS) entry which is preliminary data.</text>
</comment>
<sequence>MITYIIQIIAFQLIFLLVYEALLKKETFFNYNRWYLLSTSVLSLLLPFIKIESFTKTLPSKYVVVLPEVVLGNVKKTPQIITEASTIANKTSWLTLNNIIILGSCIAFLIFVFKLSKLLKLWAKSKKVKSNGYQILSLPNTTVAFSFFNYVFIGNQLTEQQKESILAHELIHVKQKHSIDLLWLEVLKIALWFNPLVYVYKAYLIQVHEYIADQNAIKTVNKKDYYQRLLQQIFDVKSLPFVNPFFKQSLIKKRIIMLQKSKSKPVYLIKYLLLIPMITAMLVYSSCSQDETNKANTEQTTLTEEELVQMYLKEYRSKYKDNIEKLFSENKTDYNNYLNTLDQYARLKAKFLFMAEDHKERTGEDSNILKVIKNETYQDYLNNKKTQEAKDNWVGNPKRGTLRLLVEDLDDLTTEEEALKQSKLAQINKEEWYHALVISDGYRHIKIEVREPKGDYIHDTNNEIDVPFSVIEQVPLIEGCETLVNLKEQKECFSNKINEHVMKNFNTELANNLDLEKGVKRIFVSFKIDVNGDVVNVKARAPHKELEEEAIRVINLLPKMIPGTDKGKQVNVPYSLPITFKVD</sequence>
<protein>
    <submittedName>
        <fullName evidence="4">BlaR1 peptidase M56 family protein</fullName>
    </submittedName>
</protein>
<reference evidence="4 5" key="1">
    <citation type="submission" date="2018-03" db="EMBL/GenBank/DDBJ databases">
        <title>Mesoflavibacter sp. HG37 and Mesoflavibacter sp. HG96 sp.nov., two marine bacteria isolated from seawater of Western Pacific Ocean.</title>
        <authorList>
            <person name="Cheng H."/>
            <person name="Wu Y.-H."/>
            <person name="Guo L.-L."/>
            <person name="Xu X.-W."/>
        </authorList>
    </citation>
    <scope>NUCLEOTIDE SEQUENCE [LARGE SCALE GENOMIC DNA]</scope>
    <source>
        <strain evidence="4 5">KCTC 42117</strain>
    </source>
</reference>
<dbReference type="GO" id="GO:0055085">
    <property type="term" value="P:transmembrane transport"/>
    <property type="evidence" value="ECO:0007669"/>
    <property type="project" value="InterPro"/>
</dbReference>
<dbReference type="CDD" id="cd07341">
    <property type="entry name" value="M56_BlaR1_MecR1_like"/>
    <property type="match status" value="1"/>
</dbReference>
<dbReference type="Gene3D" id="3.30.1150.10">
    <property type="match status" value="1"/>
</dbReference>
<feature type="domain" description="TonB C-terminal" evidence="2">
    <location>
        <begin position="522"/>
        <end position="581"/>
    </location>
</feature>
<dbReference type="PANTHER" id="PTHR34978">
    <property type="entry name" value="POSSIBLE SENSOR-TRANSDUCER PROTEIN BLAR"/>
    <property type="match status" value="1"/>
</dbReference>
<dbReference type="InterPro" id="IPR037682">
    <property type="entry name" value="TonB_C"/>
</dbReference>
<keyword evidence="1" id="KW-0812">Transmembrane</keyword>
<feature type="transmembrane region" description="Helical" evidence="1">
    <location>
        <begin position="6"/>
        <end position="22"/>
    </location>
</feature>
<evidence type="ECO:0000259" key="2">
    <source>
        <dbReference type="Pfam" id="PF03544"/>
    </source>
</evidence>
<accession>A0A2T1N7C8</accession>
<name>A0A2T1N7C8_9FLAO</name>
<dbReference type="OrthoDB" id="1522859at2"/>
<feature type="transmembrane region" description="Helical" evidence="1">
    <location>
        <begin position="99"/>
        <end position="119"/>
    </location>
</feature>
<organism evidence="4 5">
    <name type="scientific">Mesoflavibacter zeaxanthinifaciens subsp. sabulilitoris</name>
    <dbReference type="NCBI Taxonomy" id="1520893"/>
    <lineage>
        <taxon>Bacteria</taxon>
        <taxon>Pseudomonadati</taxon>
        <taxon>Bacteroidota</taxon>
        <taxon>Flavobacteriia</taxon>
        <taxon>Flavobacteriales</taxon>
        <taxon>Flavobacteriaceae</taxon>
        <taxon>Mesoflavibacter</taxon>
    </lineage>
</organism>
<keyword evidence="1" id="KW-1133">Transmembrane helix</keyword>
<feature type="domain" description="Peptidase M56" evidence="3">
    <location>
        <begin position="155"/>
        <end position="258"/>
    </location>
</feature>
<dbReference type="SUPFAM" id="SSF74653">
    <property type="entry name" value="TolA/TonB C-terminal domain"/>
    <property type="match status" value="1"/>
</dbReference>
<dbReference type="Pfam" id="PF05569">
    <property type="entry name" value="Peptidase_M56"/>
    <property type="match status" value="1"/>
</dbReference>
<dbReference type="RefSeq" id="WP_106679823.1">
    <property type="nucleotide sequence ID" value="NZ_JACHWV010000004.1"/>
</dbReference>
<dbReference type="PANTHER" id="PTHR34978:SF3">
    <property type="entry name" value="SLR0241 PROTEIN"/>
    <property type="match status" value="1"/>
</dbReference>
<dbReference type="EMBL" id="PXOT01000025">
    <property type="protein sequence ID" value="PSG87766.1"/>
    <property type="molecule type" value="Genomic_DNA"/>
</dbReference>
<dbReference type="Proteomes" id="UP000238430">
    <property type="component" value="Unassembled WGS sequence"/>
</dbReference>